<evidence type="ECO:0000313" key="3">
    <source>
        <dbReference type="WBParaSite" id="PEQ_0000021601-mRNA-1"/>
    </source>
</evidence>
<organism evidence="2 3">
    <name type="scientific">Parascaris equorum</name>
    <name type="common">Equine roundworm</name>
    <dbReference type="NCBI Taxonomy" id="6256"/>
    <lineage>
        <taxon>Eukaryota</taxon>
        <taxon>Metazoa</taxon>
        <taxon>Ecdysozoa</taxon>
        <taxon>Nematoda</taxon>
        <taxon>Chromadorea</taxon>
        <taxon>Rhabditida</taxon>
        <taxon>Spirurina</taxon>
        <taxon>Ascaridomorpha</taxon>
        <taxon>Ascaridoidea</taxon>
        <taxon>Ascarididae</taxon>
        <taxon>Parascaris</taxon>
    </lineage>
</organism>
<sequence>MGLFPYVSVQEVEALKATEEELHVKIALLEKKLQEAADRQNSLEKEIIEWGDKCDNLNKELQKEVEKWKSEAYKAQTDAKGLEATNETLKSQLSTANDRITSLNKTINEQAAKMREWFLVNSQVRRLEEELADAKATIATLEADLEKALTRLHTVEEQYTTLQLENNKLHAEIDAVNRQNDGLKVKCFVLFYLVAKLGDQPSSSISSKKIQSFFHCNFEILITSYTYIRSGIIAQCFRLSRTNLLIFLFIVGRTLLRCFYEKKCVLATLIFPCRPSKHTTNCI</sequence>
<keyword evidence="1" id="KW-0175">Coiled coil</keyword>
<name>A0A914R6B9_PAREQ</name>
<dbReference type="AlphaFoldDB" id="A0A914R6B9"/>
<protein>
    <submittedName>
        <fullName evidence="3">Uncharacterized protein</fullName>
    </submittedName>
</protein>
<keyword evidence="2" id="KW-1185">Reference proteome</keyword>
<accession>A0A914R6B9</accession>
<dbReference type="WBParaSite" id="PEQ_0000021601-mRNA-1">
    <property type="protein sequence ID" value="PEQ_0000021601-mRNA-1"/>
    <property type="gene ID" value="PEQ_0000021601"/>
</dbReference>
<dbReference type="SUPFAM" id="SSF57997">
    <property type="entry name" value="Tropomyosin"/>
    <property type="match status" value="1"/>
</dbReference>
<proteinExistence type="predicted"/>
<feature type="coiled-coil region" evidence="1">
    <location>
        <begin position="12"/>
        <end position="186"/>
    </location>
</feature>
<dbReference type="Proteomes" id="UP000887564">
    <property type="component" value="Unplaced"/>
</dbReference>
<evidence type="ECO:0000313" key="2">
    <source>
        <dbReference type="Proteomes" id="UP000887564"/>
    </source>
</evidence>
<reference evidence="3" key="1">
    <citation type="submission" date="2022-11" db="UniProtKB">
        <authorList>
            <consortium name="WormBaseParasite"/>
        </authorList>
    </citation>
    <scope>IDENTIFICATION</scope>
</reference>
<evidence type="ECO:0000256" key="1">
    <source>
        <dbReference type="SAM" id="Coils"/>
    </source>
</evidence>